<organism evidence="3 4">
    <name type="scientific">Tetrapyrgos nigripes</name>
    <dbReference type="NCBI Taxonomy" id="182062"/>
    <lineage>
        <taxon>Eukaryota</taxon>
        <taxon>Fungi</taxon>
        <taxon>Dikarya</taxon>
        <taxon>Basidiomycota</taxon>
        <taxon>Agaricomycotina</taxon>
        <taxon>Agaricomycetes</taxon>
        <taxon>Agaricomycetidae</taxon>
        <taxon>Agaricales</taxon>
        <taxon>Marasmiineae</taxon>
        <taxon>Marasmiaceae</taxon>
        <taxon>Tetrapyrgos</taxon>
    </lineage>
</organism>
<dbReference type="Proteomes" id="UP000559256">
    <property type="component" value="Unassembled WGS sequence"/>
</dbReference>
<evidence type="ECO:0000259" key="2">
    <source>
        <dbReference type="Pfam" id="PF03732"/>
    </source>
</evidence>
<dbReference type="AlphaFoldDB" id="A0A8H5GK49"/>
<feature type="compositionally biased region" description="Polar residues" evidence="1">
    <location>
        <begin position="156"/>
        <end position="166"/>
    </location>
</feature>
<sequence>MTILPSSHLDLFVLELVSRPVKDNYTALISIAISKTGMKDSLTVQAILVQTLISGPFPNWEDNNTRIDCIVLPTSSAFLRQHFCYLPLPSPISHTPITPSSSIPSDINMSEQAQQPHFDMHRAEQIHQAATIHGLLQEQVTTFLQRINQQQPQPQAHTISQSSDKSSMAKPEPFKGTGLEKRTKDDPGEAGIWAVPYIEEAMAYNRTERTTNPFNGTWSAFVEAFKARFGSLDEQADARDVIEGLVQGKQTVVKYIQVFRYLGQRTGYSDEDL</sequence>
<protein>
    <recommendedName>
        <fullName evidence="2">Retrotransposon gag domain-containing protein</fullName>
    </recommendedName>
</protein>
<dbReference type="InterPro" id="IPR005162">
    <property type="entry name" value="Retrotrans_gag_dom"/>
</dbReference>
<dbReference type="OrthoDB" id="407598at2759"/>
<feature type="compositionally biased region" description="Basic and acidic residues" evidence="1">
    <location>
        <begin position="178"/>
        <end position="187"/>
    </location>
</feature>
<dbReference type="EMBL" id="JAACJM010000022">
    <property type="protein sequence ID" value="KAF5366589.1"/>
    <property type="molecule type" value="Genomic_DNA"/>
</dbReference>
<proteinExistence type="predicted"/>
<reference evidence="3 4" key="1">
    <citation type="journal article" date="2020" name="ISME J.">
        <title>Uncovering the hidden diversity of litter-decomposition mechanisms in mushroom-forming fungi.</title>
        <authorList>
            <person name="Floudas D."/>
            <person name="Bentzer J."/>
            <person name="Ahren D."/>
            <person name="Johansson T."/>
            <person name="Persson P."/>
            <person name="Tunlid A."/>
        </authorList>
    </citation>
    <scope>NUCLEOTIDE SEQUENCE [LARGE SCALE GENOMIC DNA]</scope>
    <source>
        <strain evidence="3 4">CBS 291.85</strain>
    </source>
</reference>
<accession>A0A8H5GK49</accession>
<name>A0A8H5GK49_9AGAR</name>
<evidence type="ECO:0000313" key="3">
    <source>
        <dbReference type="EMBL" id="KAF5366589.1"/>
    </source>
</evidence>
<keyword evidence="4" id="KW-1185">Reference proteome</keyword>
<comment type="caution">
    <text evidence="3">The sequence shown here is derived from an EMBL/GenBank/DDBJ whole genome shotgun (WGS) entry which is preliminary data.</text>
</comment>
<evidence type="ECO:0000313" key="4">
    <source>
        <dbReference type="Proteomes" id="UP000559256"/>
    </source>
</evidence>
<evidence type="ECO:0000256" key="1">
    <source>
        <dbReference type="SAM" id="MobiDB-lite"/>
    </source>
</evidence>
<dbReference type="Pfam" id="PF03732">
    <property type="entry name" value="Retrotrans_gag"/>
    <property type="match status" value="1"/>
</dbReference>
<feature type="region of interest" description="Disordered" evidence="1">
    <location>
        <begin position="149"/>
        <end position="187"/>
    </location>
</feature>
<gene>
    <name evidence="3" type="ORF">D9758_008959</name>
</gene>
<feature type="domain" description="Retrotransposon gag" evidence="2">
    <location>
        <begin position="213"/>
        <end position="267"/>
    </location>
</feature>